<feature type="transmembrane region" description="Helical" evidence="1">
    <location>
        <begin position="43"/>
        <end position="67"/>
    </location>
</feature>
<feature type="transmembrane region" description="Helical" evidence="1">
    <location>
        <begin position="73"/>
        <end position="92"/>
    </location>
</feature>
<dbReference type="Pfam" id="PF00990">
    <property type="entry name" value="GGDEF"/>
    <property type="match status" value="1"/>
</dbReference>
<dbReference type="InterPro" id="IPR052163">
    <property type="entry name" value="DGC-Regulatory_Protein"/>
</dbReference>
<dbReference type="RefSeq" id="WP_060601946.1">
    <property type="nucleotide sequence ID" value="NZ_FQZC01000001.1"/>
</dbReference>
<gene>
    <name evidence="3" type="ORF">SAMN02745911_0916</name>
</gene>
<dbReference type="EMBL" id="FQZC01000001">
    <property type="protein sequence ID" value="SHI70849.1"/>
    <property type="molecule type" value="Genomic_DNA"/>
</dbReference>
<dbReference type="Gene3D" id="3.30.70.270">
    <property type="match status" value="1"/>
</dbReference>
<keyword evidence="1" id="KW-0812">Transmembrane</keyword>
<keyword evidence="1" id="KW-0472">Membrane</keyword>
<feature type="domain" description="GGDEF" evidence="2">
    <location>
        <begin position="253"/>
        <end position="389"/>
    </location>
</feature>
<evidence type="ECO:0000259" key="2">
    <source>
        <dbReference type="PROSITE" id="PS50887"/>
    </source>
</evidence>
<dbReference type="InterPro" id="IPR029787">
    <property type="entry name" value="Nucleotide_cyclase"/>
</dbReference>
<dbReference type="InterPro" id="IPR000160">
    <property type="entry name" value="GGDEF_dom"/>
</dbReference>
<accession>A0ABY1I6T9</accession>
<evidence type="ECO:0000313" key="4">
    <source>
        <dbReference type="Proteomes" id="UP000184290"/>
    </source>
</evidence>
<dbReference type="PANTHER" id="PTHR46663:SF2">
    <property type="entry name" value="GGDEF DOMAIN-CONTAINING PROTEIN"/>
    <property type="match status" value="1"/>
</dbReference>
<comment type="caution">
    <text evidence="3">The sequence shown here is derived from an EMBL/GenBank/DDBJ whole genome shotgun (WGS) entry which is preliminary data.</text>
</comment>
<feature type="transmembrane region" description="Helical" evidence="1">
    <location>
        <begin position="184"/>
        <end position="205"/>
    </location>
</feature>
<evidence type="ECO:0000256" key="1">
    <source>
        <dbReference type="SAM" id="Phobius"/>
    </source>
</evidence>
<organism evidence="3 4">
    <name type="scientific">Aureimonas altamirensis DSM 21988</name>
    <dbReference type="NCBI Taxonomy" id="1121026"/>
    <lineage>
        <taxon>Bacteria</taxon>
        <taxon>Pseudomonadati</taxon>
        <taxon>Pseudomonadota</taxon>
        <taxon>Alphaproteobacteria</taxon>
        <taxon>Hyphomicrobiales</taxon>
        <taxon>Aurantimonadaceae</taxon>
        <taxon>Aureimonas</taxon>
    </lineage>
</organism>
<sequence length="391" mass="41664">MKNHRASTAFKGYSLPKTALGRWLGHISEDAPLDVKGRLLGGLFGTIPIFLGGVVNTILVAAFIAIRIDAPRFYVWVGLEIVICLARVYLLVRSRRMAQLGRDTNTDGMIMLALAWAAGVGYGSFICLLSGDWVASTMAMMSSAAMIGGICIRNFGTPRLASAMMVLAFGPACFALPFTGEPLLLLGLVQIPFYIFSMCRAAYVLKSTLVTTMMAERQHALLSSHDALTGLLNRVGLAAELRRIATRAQASGRLVAFMYMDLDGFKAVNDGYGHDVGDAVLSAAADRLQDHCSAEAGAARIGGDEFVFVCLCDDAASAERVAVRLMQDLQAPYEIAGIDIDSIGVSIGIAFAEPDAAGRVELKPLLRAADSALYAAKRSGKGKFTRAADPV</sequence>
<protein>
    <submittedName>
        <fullName evidence="3">Diguanylate cyclase (GGDEF) domain-containing protein</fullName>
    </submittedName>
</protein>
<name>A0ABY1I6T9_9HYPH</name>
<keyword evidence="1" id="KW-1133">Transmembrane helix</keyword>
<dbReference type="PANTHER" id="PTHR46663">
    <property type="entry name" value="DIGUANYLATE CYCLASE DGCT-RELATED"/>
    <property type="match status" value="1"/>
</dbReference>
<dbReference type="InterPro" id="IPR043128">
    <property type="entry name" value="Rev_trsase/Diguanyl_cyclase"/>
</dbReference>
<dbReference type="Proteomes" id="UP000184290">
    <property type="component" value="Unassembled WGS sequence"/>
</dbReference>
<proteinExistence type="predicted"/>
<feature type="transmembrane region" description="Helical" evidence="1">
    <location>
        <begin position="112"/>
        <end position="131"/>
    </location>
</feature>
<dbReference type="PROSITE" id="PS50887">
    <property type="entry name" value="GGDEF"/>
    <property type="match status" value="1"/>
</dbReference>
<dbReference type="NCBIfam" id="TIGR00254">
    <property type="entry name" value="GGDEF"/>
    <property type="match status" value="1"/>
</dbReference>
<dbReference type="CDD" id="cd01949">
    <property type="entry name" value="GGDEF"/>
    <property type="match status" value="1"/>
</dbReference>
<reference evidence="3 4" key="1">
    <citation type="submission" date="2016-11" db="EMBL/GenBank/DDBJ databases">
        <authorList>
            <person name="Varghese N."/>
            <person name="Submissions S."/>
        </authorList>
    </citation>
    <scope>NUCLEOTIDE SEQUENCE [LARGE SCALE GENOMIC DNA]</scope>
    <source>
        <strain evidence="3 4">DSM 21988</strain>
    </source>
</reference>
<dbReference type="SMART" id="SM00267">
    <property type="entry name" value="GGDEF"/>
    <property type="match status" value="1"/>
</dbReference>
<dbReference type="SUPFAM" id="SSF55073">
    <property type="entry name" value="Nucleotide cyclase"/>
    <property type="match status" value="1"/>
</dbReference>
<keyword evidence="4" id="KW-1185">Reference proteome</keyword>
<evidence type="ECO:0000313" key="3">
    <source>
        <dbReference type="EMBL" id="SHI70849.1"/>
    </source>
</evidence>
<feature type="transmembrane region" description="Helical" evidence="1">
    <location>
        <begin position="160"/>
        <end position="178"/>
    </location>
</feature>